<dbReference type="EMBL" id="CAJFCW020000005">
    <property type="protein sequence ID" value="CAG9116570.1"/>
    <property type="molecule type" value="Genomic_DNA"/>
</dbReference>
<evidence type="ECO:0008006" key="4">
    <source>
        <dbReference type="Google" id="ProtNLM"/>
    </source>
</evidence>
<feature type="compositionally biased region" description="Basic residues" evidence="1">
    <location>
        <begin position="177"/>
        <end position="189"/>
    </location>
</feature>
<dbReference type="EMBL" id="CAJFDH010000005">
    <property type="protein sequence ID" value="CAD5222606.1"/>
    <property type="molecule type" value="Genomic_DNA"/>
</dbReference>
<dbReference type="SUPFAM" id="SSF54695">
    <property type="entry name" value="POZ domain"/>
    <property type="match status" value="1"/>
</dbReference>
<organism evidence="2 3">
    <name type="scientific">Bursaphelenchus okinawaensis</name>
    <dbReference type="NCBI Taxonomy" id="465554"/>
    <lineage>
        <taxon>Eukaryota</taxon>
        <taxon>Metazoa</taxon>
        <taxon>Ecdysozoa</taxon>
        <taxon>Nematoda</taxon>
        <taxon>Chromadorea</taxon>
        <taxon>Rhabditida</taxon>
        <taxon>Tylenchina</taxon>
        <taxon>Tylenchomorpha</taxon>
        <taxon>Aphelenchoidea</taxon>
        <taxon>Aphelenchoididae</taxon>
        <taxon>Bursaphelenchus</taxon>
    </lineage>
</organism>
<feature type="region of interest" description="Disordered" evidence="1">
    <location>
        <begin position="160"/>
        <end position="192"/>
    </location>
</feature>
<comment type="caution">
    <text evidence="2">The sequence shown here is derived from an EMBL/GenBank/DDBJ whole genome shotgun (WGS) entry which is preliminary data.</text>
</comment>
<reference evidence="2" key="1">
    <citation type="submission" date="2020-09" db="EMBL/GenBank/DDBJ databases">
        <authorList>
            <person name="Kikuchi T."/>
        </authorList>
    </citation>
    <scope>NUCLEOTIDE SEQUENCE</scope>
    <source>
        <strain evidence="2">SH1</strain>
    </source>
</reference>
<name>A0A811L4I9_9BILA</name>
<feature type="region of interest" description="Disordered" evidence="1">
    <location>
        <begin position="489"/>
        <end position="511"/>
    </location>
</feature>
<dbReference type="Gene3D" id="3.30.710.10">
    <property type="entry name" value="Potassium Channel Kv1.1, Chain A"/>
    <property type="match status" value="1"/>
</dbReference>
<evidence type="ECO:0000313" key="2">
    <source>
        <dbReference type="EMBL" id="CAD5222606.1"/>
    </source>
</evidence>
<dbReference type="AlphaFoldDB" id="A0A811L4I9"/>
<dbReference type="OrthoDB" id="5863975at2759"/>
<proteinExistence type="predicted"/>
<gene>
    <name evidence="2" type="ORF">BOKJ2_LOCUS9728</name>
</gene>
<evidence type="ECO:0000256" key="1">
    <source>
        <dbReference type="SAM" id="MobiDB-lite"/>
    </source>
</evidence>
<sequence>MIPKYNYNYAADNEFEHWTRNADFNRPPPPAQRLPPLIRTQYVDEDMELQALTNFQHPYSGNYWHQGTAPTHHQPTVINGWQSAATHPGSTLLQPPNPSSSSTEYVNMNNNNNTLNTLNTLNTMNTLNTATIRSRESSHDFGRSNSKVHLVAPEYALTDGRFRSESPQKVPQDNYSHRSRSKSPKKKTQQKAPISFKQTFDYLHSQCRLEGCSASIIVDDVRFLVCKHQLAHVSEFFRTLFLNNRALTQNGVKQLSNNEYTIVVSSLKHPPQYVQFQWFIECTVPGPVLKDMTDDVLETCMRLSKRFTAKGLEVRCARYIRENVERKAPMTALCWLNWALKHRFEKFVQESCMLVAARLSLNSLEKHRNMVTEKIFADILASKLRVCFKQSANVFHTIHKMDHFHVEVEKCPRCSRQREQGRIRLLANPCQKLIGCERCLKDLGCEIERKSQNELQAFYQCDHGLLSFSDETEDCQCQQKLYRRKVENISQPPSEQTEFDGEAASLQMNCS</sequence>
<dbReference type="InterPro" id="IPR011333">
    <property type="entry name" value="SKP1/BTB/POZ_sf"/>
</dbReference>
<evidence type="ECO:0000313" key="3">
    <source>
        <dbReference type="Proteomes" id="UP000614601"/>
    </source>
</evidence>
<keyword evidence="3" id="KW-1185">Reference proteome</keyword>
<dbReference type="Proteomes" id="UP000783686">
    <property type="component" value="Unassembled WGS sequence"/>
</dbReference>
<dbReference type="Proteomes" id="UP000614601">
    <property type="component" value="Unassembled WGS sequence"/>
</dbReference>
<protein>
    <recommendedName>
        <fullName evidence="4">BTB domain-containing protein</fullName>
    </recommendedName>
</protein>
<accession>A0A811L4I9</accession>